<organism evidence="7 8">
    <name type="scientific">Polychaeton citri CBS 116435</name>
    <dbReference type="NCBI Taxonomy" id="1314669"/>
    <lineage>
        <taxon>Eukaryota</taxon>
        <taxon>Fungi</taxon>
        <taxon>Dikarya</taxon>
        <taxon>Ascomycota</taxon>
        <taxon>Pezizomycotina</taxon>
        <taxon>Dothideomycetes</taxon>
        <taxon>Dothideomycetidae</taxon>
        <taxon>Capnodiales</taxon>
        <taxon>Capnodiaceae</taxon>
        <taxon>Polychaeton</taxon>
    </lineage>
</organism>
<dbReference type="AlphaFoldDB" id="A0A9P4Q759"/>
<feature type="transmembrane region" description="Helical" evidence="6">
    <location>
        <begin position="55"/>
        <end position="72"/>
    </location>
</feature>
<accession>A0A9P4Q759</accession>
<protein>
    <submittedName>
        <fullName evidence="7">Amino acid transporter</fullName>
    </submittedName>
</protein>
<dbReference type="Proteomes" id="UP000799441">
    <property type="component" value="Unassembled WGS sequence"/>
</dbReference>
<keyword evidence="8" id="KW-1185">Reference proteome</keyword>
<feature type="transmembrane region" description="Helical" evidence="6">
    <location>
        <begin position="208"/>
        <end position="228"/>
    </location>
</feature>
<gene>
    <name evidence="7" type="ORF">K431DRAFT_251515</name>
</gene>
<proteinExistence type="predicted"/>
<evidence type="ECO:0000256" key="5">
    <source>
        <dbReference type="ARBA" id="ARBA00023136"/>
    </source>
</evidence>
<dbReference type="PANTHER" id="PTHR45649:SF2">
    <property type="entry name" value="ACID PERMEASE, PUTATIVE-RELATED"/>
    <property type="match status" value="1"/>
</dbReference>
<sequence>MAEKIPSTLYAQEVGLHASASNSEDDVVVVTDHKGTEADQMDMYRMGKKQQMKRIFKLWPMFGFSMILTSSWEGLLGANTIALYNGGVSGAIYMYIICWIGFLAVYASMAEMASMAPTSGGQYHWVSEFAPAKYQRILSYAVGWASVLGWQIAVVATAFQAGTQIQGLLVLNYPSYAFERWHGTLLVIAVVVWDVIFTTIFHKRLPVIEVALLVFHTIGFFCVLIPLLVLGDKATHKQVWGTFFDSGWGSYGTSSLVGILAGVIPLLGADAAAHMSEELQDASKMVPRCMLWSTFSNGLLGLVMLIVYSYCIGNNFLGVTETKTGYAYIQVFYNATHSYAGANAMASIIIIVLIFCSTSILTATSRQLFAFARDGGFPFGKTLAKINPRLKLPLNSIAFSFVFSACISLINIGSTIAFNIINSVGTAALMFSYIICISCLVWCKITNKHLPPAKFYMRGTVGIMVNVVSLGFLLVVFVFSFFPPVPVGRGLSVVNMNWACLLFGAVAIGSVSYYLARGKGRYIGPVKRVQRLE</sequence>
<feature type="transmembrane region" description="Helical" evidence="6">
    <location>
        <begin position="181"/>
        <end position="201"/>
    </location>
</feature>
<dbReference type="Gene3D" id="1.20.1740.10">
    <property type="entry name" value="Amino acid/polyamine transporter I"/>
    <property type="match status" value="1"/>
</dbReference>
<feature type="transmembrane region" description="Helical" evidence="6">
    <location>
        <begin position="289"/>
        <end position="310"/>
    </location>
</feature>
<dbReference type="PIRSF" id="PIRSF006060">
    <property type="entry name" value="AA_transporter"/>
    <property type="match status" value="1"/>
</dbReference>
<feature type="transmembrane region" description="Helical" evidence="6">
    <location>
        <begin position="494"/>
        <end position="516"/>
    </location>
</feature>
<evidence type="ECO:0000256" key="4">
    <source>
        <dbReference type="ARBA" id="ARBA00022989"/>
    </source>
</evidence>
<dbReference type="OrthoDB" id="3257095at2759"/>
<dbReference type="InterPro" id="IPR002293">
    <property type="entry name" value="AA/rel_permease1"/>
</dbReference>
<evidence type="ECO:0000313" key="7">
    <source>
        <dbReference type="EMBL" id="KAF2719257.1"/>
    </source>
</evidence>
<feature type="transmembrane region" description="Helical" evidence="6">
    <location>
        <begin position="248"/>
        <end position="268"/>
    </location>
</feature>
<evidence type="ECO:0000256" key="6">
    <source>
        <dbReference type="SAM" id="Phobius"/>
    </source>
</evidence>
<dbReference type="GO" id="GO:0022857">
    <property type="term" value="F:transmembrane transporter activity"/>
    <property type="evidence" value="ECO:0007669"/>
    <property type="project" value="InterPro"/>
</dbReference>
<feature type="transmembrane region" description="Helical" evidence="6">
    <location>
        <begin position="92"/>
        <end position="116"/>
    </location>
</feature>
<dbReference type="GO" id="GO:0016020">
    <property type="term" value="C:membrane"/>
    <property type="evidence" value="ECO:0007669"/>
    <property type="project" value="UniProtKB-SubCell"/>
</dbReference>
<dbReference type="PANTHER" id="PTHR45649">
    <property type="entry name" value="AMINO-ACID PERMEASE BAT1"/>
    <property type="match status" value="1"/>
</dbReference>
<keyword evidence="2" id="KW-0813">Transport</keyword>
<name>A0A9P4Q759_9PEZI</name>
<comment type="subcellular location">
    <subcellularLocation>
        <location evidence="1">Membrane</location>
        <topology evidence="1">Multi-pass membrane protein</topology>
    </subcellularLocation>
</comment>
<dbReference type="Pfam" id="PF13520">
    <property type="entry name" value="AA_permease_2"/>
    <property type="match status" value="1"/>
</dbReference>
<comment type="caution">
    <text evidence="7">The sequence shown here is derived from an EMBL/GenBank/DDBJ whole genome shotgun (WGS) entry which is preliminary data.</text>
</comment>
<feature type="transmembrane region" description="Helical" evidence="6">
    <location>
        <begin position="137"/>
        <end position="161"/>
    </location>
</feature>
<keyword evidence="3 6" id="KW-0812">Transmembrane</keyword>
<dbReference type="EMBL" id="MU003813">
    <property type="protein sequence ID" value="KAF2719257.1"/>
    <property type="molecule type" value="Genomic_DNA"/>
</dbReference>
<keyword evidence="4 6" id="KW-1133">Transmembrane helix</keyword>
<feature type="transmembrane region" description="Helical" evidence="6">
    <location>
        <begin position="455"/>
        <end position="482"/>
    </location>
</feature>
<evidence type="ECO:0000256" key="2">
    <source>
        <dbReference type="ARBA" id="ARBA00022448"/>
    </source>
</evidence>
<feature type="transmembrane region" description="Helical" evidence="6">
    <location>
        <begin position="344"/>
        <end position="363"/>
    </location>
</feature>
<keyword evidence="5 6" id="KW-0472">Membrane</keyword>
<evidence type="ECO:0000313" key="8">
    <source>
        <dbReference type="Proteomes" id="UP000799441"/>
    </source>
</evidence>
<evidence type="ECO:0000256" key="3">
    <source>
        <dbReference type="ARBA" id="ARBA00022692"/>
    </source>
</evidence>
<evidence type="ECO:0000256" key="1">
    <source>
        <dbReference type="ARBA" id="ARBA00004141"/>
    </source>
</evidence>
<reference evidence="7" key="1">
    <citation type="journal article" date="2020" name="Stud. Mycol.">
        <title>101 Dothideomycetes genomes: a test case for predicting lifestyles and emergence of pathogens.</title>
        <authorList>
            <person name="Haridas S."/>
            <person name="Albert R."/>
            <person name="Binder M."/>
            <person name="Bloem J."/>
            <person name="Labutti K."/>
            <person name="Salamov A."/>
            <person name="Andreopoulos B."/>
            <person name="Baker S."/>
            <person name="Barry K."/>
            <person name="Bills G."/>
            <person name="Bluhm B."/>
            <person name="Cannon C."/>
            <person name="Castanera R."/>
            <person name="Culley D."/>
            <person name="Daum C."/>
            <person name="Ezra D."/>
            <person name="Gonzalez J."/>
            <person name="Henrissat B."/>
            <person name="Kuo A."/>
            <person name="Liang C."/>
            <person name="Lipzen A."/>
            <person name="Lutzoni F."/>
            <person name="Magnuson J."/>
            <person name="Mondo S."/>
            <person name="Nolan M."/>
            <person name="Ohm R."/>
            <person name="Pangilinan J."/>
            <person name="Park H.-J."/>
            <person name="Ramirez L."/>
            <person name="Alfaro M."/>
            <person name="Sun H."/>
            <person name="Tritt A."/>
            <person name="Yoshinaga Y."/>
            <person name="Zwiers L.-H."/>
            <person name="Turgeon B."/>
            <person name="Goodwin S."/>
            <person name="Spatafora J."/>
            <person name="Crous P."/>
            <person name="Grigoriev I."/>
        </authorList>
    </citation>
    <scope>NUCLEOTIDE SEQUENCE</scope>
    <source>
        <strain evidence="7">CBS 116435</strain>
    </source>
</reference>
<feature type="transmembrane region" description="Helical" evidence="6">
    <location>
        <begin position="424"/>
        <end position="443"/>
    </location>
</feature>
<feature type="transmembrane region" description="Helical" evidence="6">
    <location>
        <begin position="397"/>
        <end position="418"/>
    </location>
</feature>